<keyword evidence="3 4" id="KW-0408">Iron</keyword>
<proteinExistence type="predicted"/>
<evidence type="ECO:0000256" key="1">
    <source>
        <dbReference type="ARBA" id="ARBA00022617"/>
    </source>
</evidence>
<organism evidence="6 7">
    <name type="scientific">Aquamicrobium ahrensii</name>
    <dbReference type="NCBI Taxonomy" id="469551"/>
    <lineage>
        <taxon>Bacteria</taxon>
        <taxon>Pseudomonadati</taxon>
        <taxon>Pseudomonadota</taxon>
        <taxon>Alphaproteobacteria</taxon>
        <taxon>Hyphomicrobiales</taxon>
        <taxon>Phyllobacteriaceae</taxon>
        <taxon>Aquamicrobium</taxon>
    </lineage>
</organism>
<feature type="domain" description="Cytochrome c" evidence="5">
    <location>
        <begin position="412"/>
        <end position="544"/>
    </location>
</feature>
<evidence type="ECO:0000259" key="5">
    <source>
        <dbReference type="PROSITE" id="PS51007"/>
    </source>
</evidence>
<dbReference type="PANTHER" id="PTHR30600:SF4">
    <property type="entry name" value="CYTOCHROME C DOMAIN-CONTAINING PROTEIN"/>
    <property type="match status" value="1"/>
</dbReference>
<keyword evidence="1 4" id="KW-0349">Heme</keyword>
<keyword evidence="2 4" id="KW-0479">Metal-binding</keyword>
<evidence type="ECO:0000256" key="2">
    <source>
        <dbReference type="ARBA" id="ARBA00022723"/>
    </source>
</evidence>
<name>A0ABV2KME1_9HYPH</name>
<dbReference type="PANTHER" id="PTHR30600">
    <property type="entry name" value="CYTOCHROME C PEROXIDASE-RELATED"/>
    <property type="match status" value="1"/>
</dbReference>
<dbReference type="PIRSF" id="PIRSF028099">
    <property type="entry name" value="DUF1111"/>
    <property type="match status" value="1"/>
</dbReference>
<reference evidence="6 7" key="1">
    <citation type="submission" date="2024-06" db="EMBL/GenBank/DDBJ databases">
        <title>Genomic Encyclopedia of Type Strains, Phase IV (KMG-IV): sequencing the most valuable type-strain genomes for metagenomic binning, comparative biology and taxonomic classification.</title>
        <authorList>
            <person name="Goeker M."/>
        </authorList>
    </citation>
    <scope>NUCLEOTIDE SEQUENCE [LARGE SCALE GENOMIC DNA]</scope>
    <source>
        <strain evidence="6 7">DSM 19730</strain>
    </source>
</reference>
<comment type="caution">
    <text evidence="6">The sequence shown here is derived from an EMBL/GenBank/DDBJ whole genome shotgun (WGS) entry which is preliminary data.</text>
</comment>
<accession>A0ABV2KME1</accession>
<protein>
    <submittedName>
        <fullName evidence="6">CxxC motif-containing protein (DUF1111 family)</fullName>
    </submittedName>
</protein>
<dbReference type="Gene3D" id="1.10.760.10">
    <property type="entry name" value="Cytochrome c-like domain"/>
    <property type="match status" value="1"/>
</dbReference>
<keyword evidence="7" id="KW-1185">Reference proteome</keyword>
<dbReference type="Proteomes" id="UP001549143">
    <property type="component" value="Unassembled WGS sequence"/>
</dbReference>
<dbReference type="InterPro" id="IPR010538">
    <property type="entry name" value="DHOR"/>
</dbReference>
<evidence type="ECO:0000256" key="3">
    <source>
        <dbReference type="ARBA" id="ARBA00023004"/>
    </source>
</evidence>
<gene>
    <name evidence="6" type="ORF">ABID44_002575</name>
</gene>
<sequence>MRRIVDFLRRRRQAGTSLPHHLTPQMSGRDIVYAAGWRHPAREVLFVALFAFAASAMAQDLPGIPAMRDDLTPKDLDRVRAITTPTSDFSRPEQFELMQGGASTTKKRVNADSFSHSSANITFEEEGAFKLGNAIFRKNWVSSPSSTQASDGLGPLFNARACQSCHLKDGRGHPPEGSADATSMFLRLAREAETEEEKQAVASHQALNFPDPVYGTQLQDLAVPGLVSEGRMRIDYEEVPVTFNDGAVVSLRKPAYSIETLGYGPLDRRTTLSPRIANPMIGLGLVEQIHPADILANADPDDADGDGISGKASIVRDTLTGALMLGRFGWKAQSATIRQQSSDALAGDIGISSPEAPHHWGDCTQAQKACLDMPNGVQPRLGDTEAPEPIMDLVTFYSQHLAVPARRNLGEPEVLAGKQVFYGMGCTSCHTPKFVTRRDAPNKAHAFQLIWPYSDFLLHDMGEGLADGQQVGVADGYEWRTPPLWGIGLTQRVNNHTFFLHDGRARNLTEAILWHGGEAQGARDRFVAASAEERAALIRFLESL</sequence>
<dbReference type="InterPro" id="IPR036909">
    <property type="entry name" value="Cyt_c-like_dom_sf"/>
</dbReference>
<dbReference type="RefSeq" id="WP_354152095.1">
    <property type="nucleotide sequence ID" value="NZ_JBEPMN010000009.1"/>
</dbReference>
<dbReference type="InterPro" id="IPR051395">
    <property type="entry name" value="Cytochrome_c_Peroxidase/MauG"/>
</dbReference>
<dbReference type="SUPFAM" id="SSF46626">
    <property type="entry name" value="Cytochrome c"/>
    <property type="match status" value="1"/>
</dbReference>
<evidence type="ECO:0000313" key="6">
    <source>
        <dbReference type="EMBL" id="MET3662241.1"/>
    </source>
</evidence>
<evidence type="ECO:0000256" key="4">
    <source>
        <dbReference type="PROSITE-ProRule" id="PRU00433"/>
    </source>
</evidence>
<evidence type="ECO:0000313" key="7">
    <source>
        <dbReference type="Proteomes" id="UP001549143"/>
    </source>
</evidence>
<dbReference type="EMBL" id="JBEPMN010000009">
    <property type="protein sequence ID" value="MET3662241.1"/>
    <property type="molecule type" value="Genomic_DNA"/>
</dbReference>
<dbReference type="Pfam" id="PF06537">
    <property type="entry name" value="DHOR"/>
    <property type="match status" value="1"/>
</dbReference>
<dbReference type="InterPro" id="IPR009056">
    <property type="entry name" value="Cyt_c-like_dom"/>
</dbReference>
<dbReference type="PROSITE" id="PS51007">
    <property type="entry name" value="CYTC"/>
    <property type="match status" value="1"/>
</dbReference>